<organism evidence="7 8">
    <name type="scientific">Pectinatus haikarae</name>
    <dbReference type="NCBI Taxonomy" id="349096"/>
    <lineage>
        <taxon>Bacteria</taxon>
        <taxon>Bacillati</taxon>
        <taxon>Bacillota</taxon>
        <taxon>Negativicutes</taxon>
        <taxon>Selenomonadales</taxon>
        <taxon>Selenomonadaceae</taxon>
        <taxon>Pectinatus</taxon>
    </lineage>
</organism>
<dbReference type="Gene3D" id="1.10.20.60">
    <property type="entry name" value="Glu-tRNAGln amidotransferase C subunit, N-terminal domain"/>
    <property type="match status" value="1"/>
</dbReference>
<sequence>MKVSGKDVENVAGLSRLRITEDKMDKYLIEFNDFLEYVDMLQKVDTENVEPTAHVLPLQNVFREDEIKPSLDRDMALSNAPEKENGYFKVPRIIE</sequence>
<evidence type="ECO:0000313" key="7">
    <source>
        <dbReference type="EMBL" id="MDQ0203797.1"/>
    </source>
</evidence>
<name>A0ABT9Y7I5_9FIRM</name>
<dbReference type="PANTHER" id="PTHR15004:SF0">
    <property type="entry name" value="GLUTAMYL-TRNA(GLN) AMIDOTRANSFERASE SUBUNIT C, MITOCHONDRIAL"/>
    <property type="match status" value="1"/>
</dbReference>
<gene>
    <name evidence="6" type="primary">gatC</name>
    <name evidence="7" type="ORF">J2S01_001516</name>
</gene>
<comment type="similarity">
    <text evidence="1 6">Belongs to the GatC family.</text>
</comment>
<comment type="catalytic activity">
    <reaction evidence="4 6">
        <text>L-aspartyl-tRNA(Asn) + L-glutamine + ATP + H2O = L-asparaginyl-tRNA(Asn) + L-glutamate + ADP + phosphate + 2 H(+)</text>
        <dbReference type="Rhea" id="RHEA:14513"/>
        <dbReference type="Rhea" id="RHEA-COMP:9674"/>
        <dbReference type="Rhea" id="RHEA-COMP:9677"/>
        <dbReference type="ChEBI" id="CHEBI:15377"/>
        <dbReference type="ChEBI" id="CHEBI:15378"/>
        <dbReference type="ChEBI" id="CHEBI:29985"/>
        <dbReference type="ChEBI" id="CHEBI:30616"/>
        <dbReference type="ChEBI" id="CHEBI:43474"/>
        <dbReference type="ChEBI" id="CHEBI:58359"/>
        <dbReference type="ChEBI" id="CHEBI:78515"/>
        <dbReference type="ChEBI" id="CHEBI:78516"/>
        <dbReference type="ChEBI" id="CHEBI:456216"/>
    </reaction>
</comment>
<evidence type="ECO:0000256" key="2">
    <source>
        <dbReference type="ARBA" id="ARBA00011123"/>
    </source>
</evidence>
<accession>A0ABT9Y7I5</accession>
<evidence type="ECO:0000313" key="8">
    <source>
        <dbReference type="Proteomes" id="UP001239167"/>
    </source>
</evidence>
<dbReference type="PANTHER" id="PTHR15004">
    <property type="entry name" value="GLUTAMYL-TRNA(GLN) AMIDOTRANSFERASE SUBUNIT C, MITOCHONDRIAL"/>
    <property type="match status" value="1"/>
</dbReference>
<evidence type="ECO:0000256" key="3">
    <source>
        <dbReference type="ARBA" id="ARBA00024799"/>
    </source>
</evidence>
<dbReference type="EC" id="6.3.5.-" evidence="6"/>
<comment type="catalytic activity">
    <reaction evidence="5 6">
        <text>L-glutamyl-tRNA(Gln) + L-glutamine + ATP + H2O = L-glutaminyl-tRNA(Gln) + L-glutamate + ADP + phosphate + H(+)</text>
        <dbReference type="Rhea" id="RHEA:17521"/>
        <dbReference type="Rhea" id="RHEA-COMP:9681"/>
        <dbReference type="Rhea" id="RHEA-COMP:9684"/>
        <dbReference type="ChEBI" id="CHEBI:15377"/>
        <dbReference type="ChEBI" id="CHEBI:15378"/>
        <dbReference type="ChEBI" id="CHEBI:29985"/>
        <dbReference type="ChEBI" id="CHEBI:30616"/>
        <dbReference type="ChEBI" id="CHEBI:43474"/>
        <dbReference type="ChEBI" id="CHEBI:58359"/>
        <dbReference type="ChEBI" id="CHEBI:78520"/>
        <dbReference type="ChEBI" id="CHEBI:78521"/>
        <dbReference type="ChEBI" id="CHEBI:456216"/>
    </reaction>
</comment>
<keyword evidence="6" id="KW-0648">Protein biosynthesis</keyword>
<keyword evidence="6 7" id="KW-0436">Ligase</keyword>
<dbReference type="Pfam" id="PF02686">
    <property type="entry name" value="GatC"/>
    <property type="match status" value="1"/>
</dbReference>
<dbReference type="GO" id="GO:0050567">
    <property type="term" value="F:glutaminyl-tRNA synthase (glutamine-hydrolyzing) activity"/>
    <property type="evidence" value="ECO:0007669"/>
    <property type="project" value="UniProtKB-EC"/>
</dbReference>
<evidence type="ECO:0000256" key="4">
    <source>
        <dbReference type="ARBA" id="ARBA00047380"/>
    </source>
</evidence>
<dbReference type="HAMAP" id="MF_00122">
    <property type="entry name" value="GatC"/>
    <property type="match status" value="1"/>
</dbReference>
<dbReference type="SUPFAM" id="SSF141000">
    <property type="entry name" value="Glu-tRNAGln amidotransferase C subunit"/>
    <property type="match status" value="1"/>
</dbReference>
<dbReference type="InterPro" id="IPR003837">
    <property type="entry name" value="GatC"/>
</dbReference>
<comment type="function">
    <text evidence="3 6">Allows the formation of correctly charged Asn-tRNA(Asn) or Gln-tRNA(Gln) through the transamidation of misacylated Asp-tRNA(Asn) or Glu-tRNA(Gln) in organisms which lack either or both of asparaginyl-tRNA or glutaminyl-tRNA synthetases. The reaction takes place in the presence of glutamine and ATP through an activated phospho-Asp-tRNA(Asn) or phospho-Glu-tRNA(Gln).</text>
</comment>
<dbReference type="GO" id="GO:0050566">
    <property type="term" value="F:asparaginyl-tRNA synthase (glutamine-hydrolyzing) activity"/>
    <property type="evidence" value="ECO:0007669"/>
    <property type="project" value="UniProtKB-EC"/>
</dbReference>
<comment type="subunit">
    <text evidence="2 6">Heterotrimer of A, B and C subunits.</text>
</comment>
<evidence type="ECO:0000256" key="1">
    <source>
        <dbReference type="ARBA" id="ARBA00010757"/>
    </source>
</evidence>
<keyword evidence="8" id="KW-1185">Reference proteome</keyword>
<dbReference type="RefSeq" id="WP_196604757.1">
    <property type="nucleotide sequence ID" value="NZ_CP116940.1"/>
</dbReference>
<keyword evidence="6" id="KW-0067">ATP-binding</keyword>
<comment type="caution">
    <text evidence="7">The sequence shown here is derived from an EMBL/GenBank/DDBJ whole genome shotgun (WGS) entry which is preliminary data.</text>
</comment>
<dbReference type="InterPro" id="IPR036113">
    <property type="entry name" value="Asp/Glu-ADT_sf_sub_c"/>
</dbReference>
<protein>
    <recommendedName>
        <fullName evidence="6">Aspartyl/glutamyl-tRNA(Asn/Gln) amidotransferase subunit C</fullName>
        <shortName evidence="6">Asp/Glu-ADT subunit C</shortName>
        <ecNumber evidence="6">6.3.5.-</ecNumber>
    </recommendedName>
</protein>
<evidence type="ECO:0000256" key="6">
    <source>
        <dbReference type="HAMAP-Rule" id="MF_00122"/>
    </source>
</evidence>
<dbReference type="EMBL" id="JAUSUE010000009">
    <property type="protein sequence ID" value="MDQ0203797.1"/>
    <property type="molecule type" value="Genomic_DNA"/>
</dbReference>
<reference evidence="7 8" key="1">
    <citation type="submission" date="2023-07" db="EMBL/GenBank/DDBJ databases">
        <title>Genomic Encyclopedia of Type Strains, Phase IV (KMG-IV): sequencing the most valuable type-strain genomes for metagenomic binning, comparative biology and taxonomic classification.</title>
        <authorList>
            <person name="Goeker M."/>
        </authorList>
    </citation>
    <scope>NUCLEOTIDE SEQUENCE [LARGE SCALE GENOMIC DNA]</scope>
    <source>
        <strain evidence="7 8">DSM 16980</strain>
    </source>
</reference>
<evidence type="ECO:0000256" key="5">
    <source>
        <dbReference type="ARBA" id="ARBA00047913"/>
    </source>
</evidence>
<keyword evidence="6" id="KW-0547">Nucleotide-binding</keyword>
<dbReference type="NCBIfam" id="TIGR00135">
    <property type="entry name" value="gatC"/>
    <property type="match status" value="1"/>
</dbReference>
<proteinExistence type="inferred from homology"/>
<dbReference type="Proteomes" id="UP001239167">
    <property type="component" value="Unassembled WGS sequence"/>
</dbReference>